<protein>
    <submittedName>
        <fullName evidence="1">Uncharacterized protein</fullName>
    </submittedName>
</protein>
<dbReference type="SUPFAM" id="SSF54001">
    <property type="entry name" value="Cysteine proteinases"/>
    <property type="match status" value="1"/>
</dbReference>
<evidence type="ECO:0000313" key="2">
    <source>
        <dbReference type="Proteomes" id="UP000593566"/>
    </source>
</evidence>
<reference evidence="1 2" key="1">
    <citation type="journal article" date="2020" name="Genomics">
        <title>Complete, high-quality genomes from long-read metagenomic sequencing of two wolf lichen thalli reveals enigmatic genome architecture.</title>
        <authorList>
            <person name="McKenzie S.K."/>
            <person name="Walston R.F."/>
            <person name="Allen J.L."/>
        </authorList>
    </citation>
    <scope>NUCLEOTIDE SEQUENCE [LARGE SCALE GENOMIC DNA]</scope>
    <source>
        <strain evidence="1">WasteWater1</strain>
    </source>
</reference>
<sequence length="197" mass="21563">MRNRMAAIPYENLALHYSTHRNVTPSDVMLDVQALYSLIVEGGAWGLMLRARLPEPIRRARMSPGVLTTRARATMPGELCSFSRRSDRPQQATQGPWNLGQTAMGRVCVSRLSSGDVGTRVWLTSAPLARDHLVNLVTLSSQRYLVDVGMNARGPIVPLPLISGTSTFSVSPRKTRPAARLDPGAYDLARSEHTVAT</sequence>
<proteinExistence type="predicted"/>
<comment type="caution">
    <text evidence="1">The sequence shown here is derived from an EMBL/GenBank/DDBJ whole genome shotgun (WGS) entry which is preliminary data.</text>
</comment>
<dbReference type="AlphaFoldDB" id="A0A8H6CDK1"/>
<accession>A0A8H6CDK1</accession>
<keyword evidence="2" id="KW-1185">Reference proteome</keyword>
<dbReference type="RefSeq" id="XP_037150709.1">
    <property type="nucleotide sequence ID" value="XM_037293056.1"/>
</dbReference>
<organism evidence="1 2">
    <name type="scientific">Letharia lupina</name>
    <dbReference type="NCBI Taxonomy" id="560253"/>
    <lineage>
        <taxon>Eukaryota</taxon>
        <taxon>Fungi</taxon>
        <taxon>Dikarya</taxon>
        <taxon>Ascomycota</taxon>
        <taxon>Pezizomycotina</taxon>
        <taxon>Lecanoromycetes</taxon>
        <taxon>OSLEUM clade</taxon>
        <taxon>Lecanoromycetidae</taxon>
        <taxon>Lecanorales</taxon>
        <taxon>Lecanorineae</taxon>
        <taxon>Parmeliaceae</taxon>
        <taxon>Letharia</taxon>
    </lineage>
</organism>
<gene>
    <name evidence="1" type="ORF">HO133_002129</name>
</gene>
<evidence type="ECO:0000313" key="1">
    <source>
        <dbReference type="EMBL" id="KAF6221274.1"/>
    </source>
</evidence>
<dbReference type="InterPro" id="IPR038765">
    <property type="entry name" value="Papain-like_cys_pep_sf"/>
</dbReference>
<name>A0A8H6CDK1_9LECA</name>
<dbReference type="InterPro" id="IPR053710">
    <property type="entry name" value="Arylamine_NAT_domain_sf"/>
</dbReference>
<dbReference type="GeneID" id="59330543"/>
<dbReference type="EMBL" id="JACCJB010000014">
    <property type="protein sequence ID" value="KAF6221274.1"/>
    <property type="molecule type" value="Genomic_DNA"/>
</dbReference>
<dbReference type="Proteomes" id="UP000593566">
    <property type="component" value="Unassembled WGS sequence"/>
</dbReference>
<dbReference type="Gene3D" id="3.30.2140.20">
    <property type="match status" value="1"/>
</dbReference>